<keyword evidence="1 10" id="KW-0949">S-adenosyl-L-methionine</keyword>
<keyword evidence="3 10" id="KW-0068">Autocatalytic cleavage</keyword>
<dbReference type="EMBL" id="UGLC01000002">
    <property type="protein sequence ID" value="STT52554.1"/>
    <property type="molecule type" value="Genomic_DNA"/>
</dbReference>
<evidence type="ECO:0000256" key="1">
    <source>
        <dbReference type="ARBA" id="ARBA00022691"/>
    </source>
</evidence>
<feature type="chain" id="PRO_5034627791" description="S-adenosylmethionine decarboxylase beta chain" evidence="10">
    <location>
        <begin position="1"/>
        <end position="34"/>
    </location>
</feature>
<evidence type="ECO:0000256" key="2">
    <source>
        <dbReference type="ARBA" id="ARBA00022793"/>
    </source>
</evidence>
<comment type="cofactor">
    <cofactor evidence="10">
        <name>pyruvate</name>
        <dbReference type="ChEBI" id="CHEBI:15361"/>
    </cofactor>
    <text evidence="10">Binds 1 pyruvoyl group covalently per subunit.</text>
</comment>
<comment type="similarity">
    <text evidence="10">Belongs to the prokaryotic AdoMetDC family. Type 2 subfamily.</text>
</comment>
<dbReference type="EMBL" id="LR134162">
    <property type="protein sequence ID" value="VEB05322.1"/>
    <property type="molecule type" value="Genomic_DNA"/>
</dbReference>
<dbReference type="PANTHER" id="PTHR33866:SF1">
    <property type="entry name" value="S-ADENOSYLMETHIONINE DECARBOXYLASE PROENZYME"/>
    <property type="match status" value="1"/>
</dbReference>
<keyword evidence="4 10" id="KW-0745">Spermidine biosynthesis</keyword>
<feature type="active site" description="Schiff-base intermediate with substrate; via pyruvic acid" evidence="10">
    <location>
        <position position="35"/>
    </location>
</feature>
<dbReference type="NCBIfam" id="TIGR03331">
    <property type="entry name" value="SAM_DCase_Eco"/>
    <property type="match status" value="1"/>
</dbReference>
<dbReference type="Pfam" id="PF02675">
    <property type="entry name" value="AdoMet_dc"/>
    <property type="match status" value="1"/>
</dbReference>
<dbReference type="SUPFAM" id="SSF56276">
    <property type="entry name" value="S-adenosylmethionine decarboxylase"/>
    <property type="match status" value="1"/>
</dbReference>
<evidence type="ECO:0000256" key="6">
    <source>
        <dbReference type="ARBA" id="ARBA00023145"/>
    </source>
</evidence>
<reference evidence="13 15" key="2">
    <citation type="submission" date="2018-12" db="EMBL/GenBank/DDBJ databases">
        <authorList>
            <consortium name="Pathogen Informatics"/>
        </authorList>
    </citation>
    <scope>NUCLEOTIDE SEQUENCE [LARGE SCALE GENOMIC DNA]</scope>
    <source>
        <strain evidence="13 15">NCTC13635</strain>
    </source>
</reference>
<feature type="compositionally biased region" description="Basic and acidic residues" evidence="11">
    <location>
        <begin position="10"/>
        <end position="19"/>
    </location>
</feature>
<comment type="PTM">
    <text evidence="10">Is synthesized initially as an inactive proenzyme. Formation of the active enzyme involves a self-maturation process in which the active site pyruvoyl group is generated from an internal serine residue via an autocatalytic post-translational modification. Two non-identical subunits are generated from the proenzyme in this reaction, and the pyruvate is formed at the N-terminus of the alpha chain, which is derived from the carboxyl end of the proenzyme. The post-translation cleavage follows an unusual pathway, termed non-hydrolytic serinolysis, in which the side chain hydroxyl group of the serine supplies its oxygen atom to form the C-terminus of the beta chain, while the remainder of the serine residue undergoes an oxidative deamination to produce ammonia and the pyruvoyl group blocking the N-terminus of the alpha chain.</text>
</comment>
<dbReference type="Proteomes" id="UP000254799">
    <property type="component" value="Unassembled WGS sequence"/>
</dbReference>
<evidence type="ECO:0000256" key="11">
    <source>
        <dbReference type="SAM" id="MobiDB-lite"/>
    </source>
</evidence>
<evidence type="ECO:0000313" key="14">
    <source>
        <dbReference type="Proteomes" id="UP000254799"/>
    </source>
</evidence>
<comment type="function">
    <text evidence="10">Catalyzes the decarboxylation of S-adenosylmethionine to S-adenosylmethioninamine (dcAdoMet), the propylamine donor required for the synthesis of the polyamines spermine and spermidine from the diamine putrescine.</text>
</comment>
<organism evidence="12 14">
    <name type="scientific">Klebsiella pneumoniae</name>
    <dbReference type="NCBI Taxonomy" id="573"/>
    <lineage>
        <taxon>Bacteria</taxon>
        <taxon>Pseudomonadati</taxon>
        <taxon>Pseudomonadota</taxon>
        <taxon>Gammaproteobacteria</taxon>
        <taxon>Enterobacterales</taxon>
        <taxon>Enterobacteriaceae</taxon>
        <taxon>Klebsiella/Raoultella group</taxon>
        <taxon>Klebsiella</taxon>
        <taxon>Klebsiella pneumoniae complex</taxon>
    </lineage>
</organism>
<keyword evidence="6 10" id="KW-0865">Zymogen</keyword>
<keyword evidence="9 10" id="KW-0670">Pyruvate</keyword>
<evidence type="ECO:0000313" key="13">
    <source>
        <dbReference type="EMBL" id="VEB05322.1"/>
    </source>
</evidence>
<name>A0A377WCK7_KLEPN</name>
<dbReference type="GO" id="GO:0008295">
    <property type="term" value="P:spermidine biosynthetic process"/>
    <property type="evidence" value="ECO:0007669"/>
    <property type="project" value="UniProtKB-UniRule"/>
</dbReference>
<feature type="modified residue" description="Pyruvic acid (Ser); by autocatalysis" evidence="10">
    <location>
        <position position="35"/>
    </location>
</feature>
<dbReference type="InterPro" id="IPR016067">
    <property type="entry name" value="S-AdoMet_deCO2ase_core"/>
</dbReference>
<evidence type="ECO:0000256" key="10">
    <source>
        <dbReference type="HAMAP-Rule" id="MF_00465"/>
    </source>
</evidence>
<dbReference type="Proteomes" id="UP000282433">
    <property type="component" value="Chromosome"/>
</dbReference>
<gene>
    <name evidence="12" type="primary">speD_1</name>
    <name evidence="10 13" type="synonym">speD</name>
    <name evidence="13" type="ORF">NCTC13635_05144</name>
    <name evidence="12" type="ORF">NCTC8849_01092</name>
</gene>
<comment type="subunit">
    <text evidence="10">Heterooctamer of four alpha and four beta chains arranged as a tetramer of alpha/beta heterodimers.</text>
</comment>
<comment type="pathway">
    <text evidence="10">Amine and polyamine biosynthesis; S-adenosylmethioninamine biosynthesis; S-adenosylmethioninamine from S-adenosyl-L-methionine: step 1/1.</text>
</comment>
<dbReference type="InterPro" id="IPR003826">
    <property type="entry name" value="AdoMetDC_fam_prok"/>
</dbReference>
<keyword evidence="5 10" id="KW-0620">Polyamine biosynthesis</keyword>
<protein>
    <recommendedName>
        <fullName evidence="10">S-adenosylmethionine decarboxylase proenzyme</fullName>
        <shortName evidence="10">AdoMetDC</shortName>
        <shortName evidence="10">SAMDC</shortName>
        <ecNumber evidence="10">4.1.1.50</ecNumber>
    </recommendedName>
    <component>
        <recommendedName>
            <fullName evidence="10">S-adenosylmethionine decarboxylase beta chain</fullName>
        </recommendedName>
    </component>
    <component>
        <recommendedName>
            <fullName evidence="10">S-adenosylmethionine decarboxylase alpha chain</fullName>
        </recommendedName>
    </component>
</protein>
<proteinExistence type="inferred from homology"/>
<keyword evidence="2 10" id="KW-0210">Decarboxylase</keyword>
<dbReference type="GO" id="GO:0005829">
    <property type="term" value="C:cytosol"/>
    <property type="evidence" value="ECO:0007669"/>
    <property type="project" value="TreeGrafter"/>
</dbReference>
<feature type="region of interest" description="Disordered" evidence="11">
    <location>
        <begin position="1"/>
        <end position="22"/>
    </location>
</feature>
<evidence type="ECO:0000256" key="8">
    <source>
        <dbReference type="ARBA" id="ARBA00023270"/>
    </source>
</evidence>
<dbReference type="UniPathway" id="UPA00331">
    <property type="reaction ID" value="UER00451"/>
</dbReference>
<dbReference type="PANTHER" id="PTHR33866">
    <property type="entry name" value="S-ADENOSYLMETHIONINE DECARBOXYLASE PROENZYME"/>
    <property type="match status" value="1"/>
</dbReference>
<sequence length="187" mass="21788">MTILVSEEPVDPKLIDQTEHPGPLPETVVAHLDKSHICVHTYPESHPEGGLCTFRADIEVSTCGVISPLKALNYLIHQLESDIVTIDYRVRGFTRDINGMKHFIDHEINSIQNFMSDDMKSLYDMVDVNVYQENIFHTKMLLKEFDLKHYMFHTRPEELTAEERKVITDLLWKEMREIYYGRNIPAV</sequence>
<keyword evidence="8 10" id="KW-0704">Schiff base</keyword>
<evidence type="ECO:0000256" key="9">
    <source>
        <dbReference type="ARBA" id="ARBA00023317"/>
    </source>
</evidence>
<evidence type="ECO:0000313" key="15">
    <source>
        <dbReference type="Proteomes" id="UP000282433"/>
    </source>
</evidence>
<evidence type="ECO:0000256" key="5">
    <source>
        <dbReference type="ARBA" id="ARBA00023115"/>
    </source>
</evidence>
<dbReference type="InterPro" id="IPR009165">
    <property type="entry name" value="S-AdoMet_deCO2ase_bac"/>
</dbReference>
<dbReference type="HAMAP" id="MF_00465">
    <property type="entry name" value="AdoMetDC_2"/>
    <property type="match status" value="1"/>
</dbReference>
<dbReference type="AlphaFoldDB" id="A0A377WCK7"/>
<accession>A0A377WCK7</accession>
<dbReference type="Gene3D" id="3.60.90.10">
    <property type="entry name" value="S-adenosylmethionine decarboxylase"/>
    <property type="match status" value="1"/>
</dbReference>
<comment type="catalytic activity">
    <reaction evidence="10">
        <text>S-adenosyl-L-methionine + H(+) = S-adenosyl 3-(methylsulfanyl)propylamine + CO2</text>
        <dbReference type="Rhea" id="RHEA:15981"/>
        <dbReference type="ChEBI" id="CHEBI:15378"/>
        <dbReference type="ChEBI" id="CHEBI:16526"/>
        <dbReference type="ChEBI" id="CHEBI:57443"/>
        <dbReference type="ChEBI" id="CHEBI:59789"/>
        <dbReference type="EC" id="4.1.1.50"/>
    </reaction>
</comment>
<evidence type="ECO:0000256" key="4">
    <source>
        <dbReference type="ARBA" id="ARBA00023066"/>
    </source>
</evidence>
<evidence type="ECO:0000313" key="12">
    <source>
        <dbReference type="EMBL" id="STT52554.1"/>
    </source>
</evidence>
<feature type="active site" description="Proton acceptor; for processing activity" evidence="10">
    <location>
        <position position="40"/>
    </location>
</feature>
<dbReference type="GO" id="GO:0004014">
    <property type="term" value="F:adenosylmethionine decarboxylase activity"/>
    <property type="evidence" value="ECO:0007669"/>
    <property type="project" value="UniProtKB-UniRule"/>
</dbReference>
<feature type="active site" description="Proton donor; for catalytic activity" evidence="10">
    <location>
        <position position="63"/>
    </location>
</feature>
<dbReference type="EC" id="4.1.1.50" evidence="10"/>
<reference evidence="12 14" key="1">
    <citation type="submission" date="2018-06" db="EMBL/GenBank/DDBJ databases">
        <authorList>
            <consortium name="Pathogen Informatics"/>
            <person name="Doyle S."/>
        </authorList>
    </citation>
    <scope>NUCLEOTIDE SEQUENCE [LARGE SCALE GENOMIC DNA]</scope>
    <source>
        <strain evidence="12 14">NCTC8849</strain>
    </source>
</reference>
<evidence type="ECO:0000256" key="7">
    <source>
        <dbReference type="ARBA" id="ARBA00023239"/>
    </source>
</evidence>
<feature type="chain" id="PRO_5034627792" description="S-adenosylmethionine decarboxylase alpha chain" evidence="10">
    <location>
        <begin position="35"/>
        <end position="187"/>
    </location>
</feature>
<keyword evidence="7 10" id="KW-0456">Lyase</keyword>
<feature type="site" description="Cleavage (non-hydrolytic); by autolysis" evidence="10">
    <location>
        <begin position="34"/>
        <end position="35"/>
    </location>
</feature>
<evidence type="ECO:0000256" key="3">
    <source>
        <dbReference type="ARBA" id="ARBA00022813"/>
    </source>
</evidence>